<dbReference type="InterPro" id="IPR045886">
    <property type="entry name" value="ThiF/MoeB/HesA"/>
</dbReference>
<dbReference type="InterPro" id="IPR000011">
    <property type="entry name" value="UBQ/SUMO-activ_enz_E1-like"/>
</dbReference>
<proteinExistence type="inferred from homology"/>
<keyword evidence="5 8" id="KW-0479">Metal-binding</keyword>
<dbReference type="Gene3D" id="1.10.10.520">
    <property type="entry name" value="Ubiquitin activating enzymes (Uba3). Chain: B, domain 2"/>
    <property type="match status" value="1"/>
</dbReference>
<feature type="compositionally biased region" description="Basic and acidic residues" evidence="10">
    <location>
        <begin position="609"/>
        <end position="623"/>
    </location>
</feature>
<dbReference type="GO" id="GO:0005737">
    <property type="term" value="C:cytoplasm"/>
    <property type="evidence" value="ECO:0007669"/>
    <property type="project" value="TreeGrafter"/>
</dbReference>
<sequence length="634" mass="72598">MISDLETVYGKEGASNISNAKILMVGAGGIGCELLKNLVLLGFKEIHVVDMDTIDLSNLNRQFLFRFKDIKNFKSKVACNLVEQFKFANFKTNLISYTENIMNFEVFDIEWFEQFDIIMNALDNLEARRYINKICQYVNKPLMETGTSGFDGYAMPMQSKITECFDCTAKETPVTFPVCTIRSTPSQPVHCIVWAKNFLFQQLFGEIDEHKDDEKDYGTEDEEEIARIKSEQNELNELVKLVRNSEITDLSLIVEKILNKIFLDDIKQLLKIDTLWKTRTPPTIISIDDIDFKLSKIEPKLDMNKDWSLKETIEQFVVTTKHLIKRQRQLNGALLEFDKDDLDTLLFVATAANIRSEIFSIVQKTVFDIKQIAGNIIPAIATTNAIIASFSTLNALKLLTADKQITDLKSTYTSWASGTSNKKYMSLVQFNKPNPECTVCSKVNNMIIKIGKKATLSQLIKSLKEKFGDKFPEDFTIMNLNGSSIVYDFDFEDLLNKNLFDIFHSNSSDNNDENTLQKADFLLILDEDMEDDINKPLQILLQWDKKDGTSNAVEFERIELIKYKRPQEEQPVEEESENPVSNDTEFVVDANGDILLSDSDKEEEEVEEPPSKKQKIETKHINENDDSDIEIILD</sequence>
<name>A0A1B7TCZ5_9ASCO</name>
<evidence type="ECO:0000256" key="3">
    <source>
        <dbReference type="ARBA" id="ARBA00022786"/>
    </source>
</evidence>
<dbReference type="PANTHER" id="PTHR10953:SF5">
    <property type="entry name" value="SUMO-ACTIVATING ENZYME SUBUNIT 2"/>
    <property type="match status" value="1"/>
</dbReference>
<gene>
    <name evidence="12" type="ORF">HANVADRAFT_56264</name>
</gene>
<keyword evidence="4 5" id="KW-0067">ATP-binding</keyword>
<dbReference type="GO" id="GO:0016925">
    <property type="term" value="P:protein sumoylation"/>
    <property type="evidence" value="ECO:0007669"/>
    <property type="project" value="UniProtKB-UniRule"/>
</dbReference>
<dbReference type="Proteomes" id="UP000092321">
    <property type="component" value="Unassembled WGS sequence"/>
</dbReference>
<dbReference type="PIRSF" id="PIRSF039133">
    <property type="entry name" value="SUMO_E1B"/>
    <property type="match status" value="1"/>
</dbReference>
<dbReference type="UniPathway" id="UPA00886"/>
<dbReference type="GO" id="GO:0019948">
    <property type="term" value="F:SUMO activating enzyme activity"/>
    <property type="evidence" value="ECO:0007669"/>
    <property type="project" value="UniProtKB-UniRule"/>
</dbReference>
<evidence type="ECO:0000313" key="12">
    <source>
        <dbReference type="EMBL" id="OBA26604.1"/>
    </source>
</evidence>
<dbReference type="PROSITE" id="PS00865">
    <property type="entry name" value="UBIQUITIN_ACTIVAT_2"/>
    <property type="match status" value="1"/>
</dbReference>
<dbReference type="InterPro" id="IPR030661">
    <property type="entry name" value="Uba2"/>
</dbReference>
<evidence type="ECO:0000256" key="5">
    <source>
        <dbReference type="PIRNR" id="PIRNR039133"/>
    </source>
</evidence>
<dbReference type="GO" id="GO:0046872">
    <property type="term" value="F:metal ion binding"/>
    <property type="evidence" value="ECO:0007669"/>
    <property type="project" value="UniProtKB-KW"/>
</dbReference>
<evidence type="ECO:0000256" key="10">
    <source>
        <dbReference type="SAM" id="MobiDB-lite"/>
    </source>
</evidence>
<dbReference type="PRINTS" id="PR01849">
    <property type="entry name" value="UBIQUITINACT"/>
</dbReference>
<evidence type="ECO:0000256" key="8">
    <source>
        <dbReference type="PIRSR" id="PIRSR039133-3"/>
    </source>
</evidence>
<feature type="binding site" evidence="8">
    <location>
        <position position="437"/>
    </location>
    <ligand>
        <name>Zn(2+)</name>
        <dbReference type="ChEBI" id="CHEBI:29105"/>
    </ligand>
</feature>
<accession>A0A1B7TCZ5</accession>
<dbReference type="Gene3D" id="3.40.50.720">
    <property type="entry name" value="NAD(P)-binding Rossmann-like Domain"/>
    <property type="match status" value="1"/>
</dbReference>
<evidence type="ECO:0000313" key="13">
    <source>
        <dbReference type="Proteomes" id="UP000092321"/>
    </source>
</evidence>
<dbReference type="OrthoDB" id="10255449at2759"/>
<feature type="binding site" evidence="7">
    <location>
        <begin position="58"/>
        <end position="61"/>
    </location>
    <ligand>
        <name>ATP</name>
        <dbReference type="ChEBI" id="CHEBI:30616"/>
    </ligand>
</feature>
<dbReference type="InterPro" id="IPR033127">
    <property type="entry name" value="UBQ-activ_enz_E1_Cys_AS"/>
</dbReference>
<dbReference type="SUPFAM" id="SSF69572">
    <property type="entry name" value="Activating enzymes of the ubiquitin-like proteins"/>
    <property type="match status" value="1"/>
</dbReference>
<dbReference type="Pfam" id="PF00899">
    <property type="entry name" value="ThiF"/>
    <property type="match status" value="1"/>
</dbReference>
<feature type="binding site" evidence="7">
    <location>
        <position position="50"/>
    </location>
    <ligand>
        <name>ATP</name>
        <dbReference type="ChEBI" id="CHEBI:30616"/>
    </ligand>
</feature>
<dbReference type="GO" id="GO:0005524">
    <property type="term" value="F:ATP binding"/>
    <property type="evidence" value="ECO:0007669"/>
    <property type="project" value="UniProtKB-UniRule"/>
</dbReference>
<evidence type="ECO:0000256" key="4">
    <source>
        <dbReference type="ARBA" id="ARBA00022840"/>
    </source>
</evidence>
<evidence type="ECO:0000256" key="1">
    <source>
        <dbReference type="ARBA" id="ARBA00005673"/>
    </source>
</evidence>
<feature type="binding site" evidence="7">
    <location>
        <position position="74"/>
    </location>
    <ligand>
        <name>ATP</name>
        <dbReference type="ChEBI" id="CHEBI:30616"/>
    </ligand>
</feature>
<evidence type="ECO:0000256" key="2">
    <source>
        <dbReference type="ARBA" id="ARBA00022741"/>
    </source>
</evidence>
<organism evidence="12 13">
    <name type="scientific">Hanseniaspora valbyensis NRRL Y-1626</name>
    <dbReference type="NCBI Taxonomy" id="766949"/>
    <lineage>
        <taxon>Eukaryota</taxon>
        <taxon>Fungi</taxon>
        <taxon>Dikarya</taxon>
        <taxon>Ascomycota</taxon>
        <taxon>Saccharomycotina</taxon>
        <taxon>Saccharomycetes</taxon>
        <taxon>Saccharomycodales</taxon>
        <taxon>Saccharomycodaceae</taxon>
        <taxon>Hanseniaspora</taxon>
    </lineage>
</organism>
<dbReference type="PANTHER" id="PTHR10953">
    <property type="entry name" value="UBIQUITIN-ACTIVATING ENZYME E1"/>
    <property type="match status" value="1"/>
</dbReference>
<dbReference type="AlphaFoldDB" id="A0A1B7TCZ5"/>
<comment type="pathway">
    <text evidence="5">Protein modification; protein sumoylation.</text>
</comment>
<dbReference type="InterPro" id="IPR035985">
    <property type="entry name" value="Ubiquitin-activating_enz"/>
</dbReference>
<feature type="domain" description="THIF-type NAD/FAD binding fold" evidence="11">
    <location>
        <begin position="8"/>
        <end position="438"/>
    </location>
</feature>
<dbReference type="Gene3D" id="3.10.290.20">
    <property type="entry name" value="Ubiquitin-like 2 activating enzyme e1b. Chain: B, domain 3"/>
    <property type="match status" value="1"/>
</dbReference>
<evidence type="ECO:0000259" key="11">
    <source>
        <dbReference type="Pfam" id="PF00899"/>
    </source>
</evidence>
<feature type="binding site" evidence="8">
    <location>
        <position position="164"/>
    </location>
    <ligand>
        <name>Zn(2+)</name>
        <dbReference type="ChEBI" id="CHEBI:29105"/>
    </ligand>
</feature>
<comment type="similarity">
    <text evidence="1 5">Belongs to the ubiquitin-activating E1 family.</text>
</comment>
<keyword evidence="2 5" id="KW-0547">Nucleotide-binding</keyword>
<comment type="caution">
    <text evidence="12">The sequence shown here is derived from an EMBL/GenBank/DDBJ whole genome shotgun (WGS) entry which is preliminary data.</text>
</comment>
<feature type="compositionally biased region" description="Acidic residues" evidence="10">
    <location>
        <begin position="624"/>
        <end position="634"/>
    </location>
</feature>
<evidence type="ECO:0000256" key="9">
    <source>
        <dbReference type="PROSITE-ProRule" id="PRU10132"/>
    </source>
</evidence>
<feature type="binding site" evidence="7">
    <location>
        <begin position="26"/>
        <end position="31"/>
    </location>
    <ligand>
        <name>ATP</name>
        <dbReference type="ChEBI" id="CHEBI:30616"/>
    </ligand>
</feature>
<dbReference type="EMBL" id="LXPE01000015">
    <property type="protein sequence ID" value="OBA26604.1"/>
    <property type="molecule type" value="Genomic_DNA"/>
</dbReference>
<feature type="binding site" evidence="8">
    <location>
        <position position="440"/>
    </location>
    <ligand>
        <name>Zn(2+)</name>
        <dbReference type="ChEBI" id="CHEBI:29105"/>
    </ligand>
</feature>
<comment type="subunit">
    <text evidence="5">Heterodimer.</text>
</comment>
<evidence type="ECO:0000256" key="7">
    <source>
        <dbReference type="PIRSR" id="PIRSR039133-2"/>
    </source>
</evidence>
<keyword evidence="13" id="KW-1185">Reference proteome</keyword>
<evidence type="ECO:0000256" key="6">
    <source>
        <dbReference type="PIRSR" id="PIRSR039133-1"/>
    </source>
</evidence>
<reference evidence="13" key="1">
    <citation type="journal article" date="2016" name="Proc. Natl. Acad. Sci. U.S.A.">
        <title>Comparative genomics of biotechnologically important yeasts.</title>
        <authorList>
            <person name="Riley R."/>
            <person name="Haridas S."/>
            <person name="Wolfe K.H."/>
            <person name="Lopes M.R."/>
            <person name="Hittinger C.T."/>
            <person name="Goeker M."/>
            <person name="Salamov A.A."/>
            <person name="Wisecaver J.H."/>
            <person name="Long T.M."/>
            <person name="Calvey C.H."/>
            <person name="Aerts A.L."/>
            <person name="Barry K.W."/>
            <person name="Choi C."/>
            <person name="Clum A."/>
            <person name="Coughlan A.Y."/>
            <person name="Deshpande S."/>
            <person name="Douglass A.P."/>
            <person name="Hanson S.J."/>
            <person name="Klenk H.-P."/>
            <person name="LaButti K.M."/>
            <person name="Lapidus A."/>
            <person name="Lindquist E.A."/>
            <person name="Lipzen A.M."/>
            <person name="Meier-Kolthoff J.P."/>
            <person name="Ohm R.A."/>
            <person name="Otillar R.P."/>
            <person name="Pangilinan J.L."/>
            <person name="Peng Y."/>
            <person name="Rokas A."/>
            <person name="Rosa C.A."/>
            <person name="Scheuner C."/>
            <person name="Sibirny A.A."/>
            <person name="Slot J.C."/>
            <person name="Stielow J.B."/>
            <person name="Sun H."/>
            <person name="Kurtzman C.P."/>
            <person name="Blackwell M."/>
            <person name="Grigoriev I.V."/>
            <person name="Jeffries T.W."/>
        </authorList>
    </citation>
    <scope>NUCLEOTIDE SEQUENCE [LARGE SCALE GENOMIC DNA]</scope>
    <source>
        <strain evidence="13">NRRL Y-1626</strain>
    </source>
</reference>
<feature type="region of interest" description="Disordered" evidence="10">
    <location>
        <begin position="566"/>
        <end position="634"/>
    </location>
</feature>
<dbReference type="InterPro" id="IPR000594">
    <property type="entry name" value="ThiF_NAD_FAD-bd"/>
</dbReference>
<dbReference type="GO" id="GO:0031510">
    <property type="term" value="C:SUMO activating enzyme complex"/>
    <property type="evidence" value="ECO:0007669"/>
    <property type="project" value="UniProtKB-UniRule"/>
</dbReference>
<protein>
    <recommendedName>
        <fullName evidence="5">Ubiquitin-activating enzyme E1-like</fullName>
    </recommendedName>
</protein>
<keyword evidence="3 5" id="KW-0833">Ubl conjugation pathway</keyword>
<feature type="binding site" evidence="7">
    <location>
        <begin position="123"/>
        <end position="128"/>
    </location>
    <ligand>
        <name>ATP</name>
        <dbReference type="ChEBI" id="CHEBI:30616"/>
    </ligand>
</feature>
<feature type="binding site" evidence="8">
    <location>
        <position position="167"/>
    </location>
    <ligand>
        <name>Zn(2+)</name>
        <dbReference type="ChEBI" id="CHEBI:29105"/>
    </ligand>
</feature>
<feature type="active site" description="Glycyl thioester intermediate" evidence="6 9">
    <location>
        <position position="179"/>
    </location>
</feature>
<dbReference type="InterPro" id="IPR023318">
    <property type="entry name" value="Ub_act_enz_dom_a_sf"/>
</dbReference>
<keyword evidence="5 8" id="KW-0862">Zinc</keyword>